<accession>A0A2I0URW3</accession>
<keyword evidence="2" id="KW-0808">Transferase</keyword>
<keyword evidence="3" id="KW-1185">Reference proteome</keyword>
<protein>
    <submittedName>
        <fullName evidence="2">Rna-directed dna polymerase from mobile element jockey-like</fullName>
    </submittedName>
</protein>
<dbReference type="Proteomes" id="UP000233556">
    <property type="component" value="Unassembled WGS sequence"/>
</dbReference>
<evidence type="ECO:0000313" key="2">
    <source>
        <dbReference type="EMBL" id="PKU48781.1"/>
    </source>
</evidence>
<dbReference type="SUPFAM" id="SSF56672">
    <property type="entry name" value="DNA/RNA polymerases"/>
    <property type="match status" value="1"/>
</dbReference>
<evidence type="ECO:0000313" key="3">
    <source>
        <dbReference type="Proteomes" id="UP000233556"/>
    </source>
</evidence>
<proteinExistence type="predicted"/>
<sequence length="255" mass="29144">MIFEKLWQSGEVPADWKKGNITPIFKKGRKEDPGNYQPVSFTSVPEKIMQQILLDAMLGHMEDREMTQDSQHGFNRGRSCLTNLVALYDRVTMVVDKGQPMGVIYLDFCKAFDTVPHNILLAKLEGYGFDGWTVQWIRNRLDGSIQRVVLSGLKSRWRTVTSGVPQGSVLGPVLFNIFINDIDRGIECTISKFADDTRLCGLVYTPEEWDVIQRDLDRLERWAQVNFMRFNKSKCRVLLLRSPPPMAGGLELDDL</sequence>
<keyword evidence="2" id="KW-0695">RNA-directed DNA polymerase</keyword>
<name>A0A2I0URW3_LIMLA</name>
<dbReference type="AlphaFoldDB" id="A0A2I0URW3"/>
<dbReference type="GO" id="GO:0003964">
    <property type="term" value="F:RNA-directed DNA polymerase activity"/>
    <property type="evidence" value="ECO:0007669"/>
    <property type="project" value="UniProtKB-KW"/>
</dbReference>
<evidence type="ECO:0000259" key="1">
    <source>
        <dbReference type="PROSITE" id="PS50878"/>
    </source>
</evidence>
<keyword evidence="2" id="KW-0548">Nucleotidyltransferase</keyword>
<dbReference type="Pfam" id="PF00078">
    <property type="entry name" value="RVT_1"/>
    <property type="match status" value="1"/>
</dbReference>
<dbReference type="PANTHER" id="PTHR33332">
    <property type="entry name" value="REVERSE TRANSCRIPTASE DOMAIN-CONTAINING PROTEIN"/>
    <property type="match status" value="1"/>
</dbReference>
<dbReference type="PROSITE" id="PS50878">
    <property type="entry name" value="RT_POL"/>
    <property type="match status" value="1"/>
</dbReference>
<dbReference type="InterPro" id="IPR000477">
    <property type="entry name" value="RT_dom"/>
</dbReference>
<reference evidence="3" key="1">
    <citation type="submission" date="2017-11" db="EMBL/GenBank/DDBJ databases">
        <authorList>
            <person name="Lima N.C."/>
            <person name="Parody-Merino A.M."/>
            <person name="Battley P.F."/>
            <person name="Fidler A.E."/>
            <person name="Prosdocimi F."/>
        </authorList>
    </citation>
    <scope>NUCLEOTIDE SEQUENCE [LARGE SCALE GENOMIC DNA]</scope>
</reference>
<dbReference type="OrthoDB" id="416454at2759"/>
<dbReference type="EMBL" id="KZ505647">
    <property type="protein sequence ID" value="PKU48781.1"/>
    <property type="molecule type" value="Genomic_DNA"/>
</dbReference>
<organism evidence="2 3">
    <name type="scientific">Limosa lapponica baueri</name>
    <dbReference type="NCBI Taxonomy" id="1758121"/>
    <lineage>
        <taxon>Eukaryota</taxon>
        <taxon>Metazoa</taxon>
        <taxon>Chordata</taxon>
        <taxon>Craniata</taxon>
        <taxon>Vertebrata</taxon>
        <taxon>Euteleostomi</taxon>
        <taxon>Archelosauria</taxon>
        <taxon>Archosauria</taxon>
        <taxon>Dinosauria</taxon>
        <taxon>Saurischia</taxon>
        <taxon>Theropoda</taxon>
        <taxon>Coelurosauria</taxon>
        <taxon>Aves</taxon>
        <taxon>Neognathae</taxon>
        <taxon>Neoaves</taxon>
        <taxon>Charadriiformes</taxon>
        <taxon>Scolopacidae</taxon>
        <taxon>Limosa</taxon>
    </lineage>
</organism>
<gene>
    <name evidence="2" type="ORF">llap_957</name>
</gene>
<reference evidence="3" key="2">
    <citation type="submission" date="2017-12" db="EMBL/GenBank/DDBJ databases">
        <title>Genome sequence of the Bar-tailed Godwit (Limosa lapponica baueri).</title>
        <authorList>
            <person name="Lima N.C.B."/>
            <person name="Parody-Merino A.M."/>
            <person name="Battley P.F."/>
            <person name="Fidler A.E."/>
            <person name="Prosdocimi F."/>
        </authorList>
    </citation>
    <scope>NUCLEOTIDE SEQUENCE [LARGE SCALE GENOMIC DNA]</scope>
</reference>
<dbReference type="CDD" id="cd01650">
    <property type="entry name" value="RT_nLTR_like"/>
    <property type="match status" value="1"/>
</dbReference>
<feature type="domain" description="Reverse transcriptase" evidence="1">
    <location>
        <begin position="5"/>
        <end position="252"/>
    </location>
</feature>
<dbReference type="InterPro" id="IPR043502">
    <property type="entry name" value="DNA/RNA_pol_sf"/>
</dbReference>